<gene>
    <name evidence="1" type="ORF">JCM19241_4895</name>
</gene>
<comment type="caution">
    <text evidence="1">The sequence shown here is derived from an EMBL/GenBank/DDBJ whole genome shotgun (WGS) entry which is preliminary data.</text>
</comment>
<organism evidence="1 2">
    <name type="scientific">Vibrio ishigakensis</name>
    <dbReference type="NCBI Taxonomy" id="1481914"/>
    <lineage>
        <taxon>Bacteria</taxon>
        <taxon>Pseudomonadati</taxon>
        <taxon>Pseudomonadota</taxon>
        <taxon>Gammaproteobacteria</taxon>
        <taxon>Vibrionales</taxon>
        <taxon>Vibrionaceae</taxon>
        <taxon>Vibrio</taxon>
    </lineage>
</organism>
<dbReference type="EMBL" id="BBSC01000012">
    <property type="protein sequence ID" value="GAM78190.1"/>
    <property type="molecule type" value="Genomic_DNA"/>
</dbReference>
<reference evidence="1 2" key="2">
    <citation type="submission" date="2015-01" db="EMBL/GenBank/DDBJ databases">
        <authorList>
            <consortium name="NBRP consortium"/>
            <person name="Sawabe T."/>
            <person name="Meirelles P."/>
            <person name="Feng G."/>
            <person name="Sayaka M."/>
            <person name="Hattori M."/>
            <person name="Ohkuma M."/>
        </authorList>
    </citation>
    <scope>NUCLEOTIDE SEQUENCE [LARGE SCALE GENOMIC DNA]</scope>
    <source>
        <strain evidence="2">JCM 19241</strain>
    </source>
</reference>
<dbReference type="AlphaFoldDB" id="A0A0B8QEW7"/>
<reference evidence="1 2" key="1">
    <citation type="submission" date="2015-01" db="EMBL/GenBank/DDBJ databases">
        <title>Vibrio sp. C94 JCM 19241 whole genome shotgun sequence.</title>
        <authorList>
            <person name="Sawabe T."/>
            <person name="Meirelles P."/>
            <person name="Feng G."/>
            <person name="Sayaka M."/>
            <person name="Hattori M."/>
            <person name="Ohkuma M."/>
        </authorList>
    </citation>
    <scope>NUCLEOTIDE SEQUENCE [LARGE SCALE GENOMIC DNA]</scope>
    <source>
        <strain evidence="2">JCM 19241</strain>
    </source>
</reference>
<sequence length="43" mass="4861">MEVKNARSNCKLFSFSQGLEQAPIKFYASSQIVDACLMLLCQF</sequence>
<evidence type="ECO:0000313" key="2">
    <source>
        <dbReference type="Proteomes" id="UP000031666"/>
    </source>
</evidence>
<protein>
    <submittedName>
        <fullName evidence="1">Uncharacterized protein</fullName>
    </submittedName>
</protein>
<evidence type="ECO:0000313" key="1">
    <source>
        <dbReference type="EMBL" id="GAM78190.1"/>
    </source>
</evidence>
<name>A0A0B8QEW7_9VIBR</name>
<proteinExistence type="predicted"/>
<dbReference type="Proteomes" id="UP000031666">
    <property type="component" value="Unassembled WGS sequence"/>
</dbReference>
<accession>A0A0B8QEW7</accession>